<feature type="transmembrane region" description="Helical" evidence="1">
    <location>
        <begin position="93"/>
        <end position="112"/>
    </location>
</feature>
<accession>A0ABQ3GK67</accession>
<protein>
    <submittedName>
        <fullName evidence="2">Uncharacterized protein</fullName>
    </submittedName>
</protein>
<organism evidence="2 3">
    <name type="scientific">Zhihengliuella salsuginis</name>
    <dbReference type="NCBI Taxonomy" id="578222"/>
    <lineage>
        <taxon>Bacteria</taxon>
        <taxon>Bacillati</taxon>
        <taxon>Actinomycetota</taxon>
        <taxon>Actinomycetes</taxon>
        <taxon>Micrococcales</taxon>
        <taxon>Micrococcaceae</taxon>
        <taxon>Zhihengliuella</taxon>
    </lineage>
</organism>
<name>A0ABQ3GK67_9MICC</name>
<feature type="transmembrane region" description="Helical" evidence="1">
    <location>
        <begin position="156"/>
        <end position="175"/>
    </location>
</feature>
<feature type="transmembrane region" description="Helical" evidence="1">
    <location>
        <begin position="124"/>
        <end position="144"/>
    </location>
</feature>
<keyword evidence="1" id="KW-0472">Membrane</keyword>
<keyword evidence="1" id="KW-1133">Transmembrane helix</keyword>
<evidence type="ECO:0000313" key="3">
    <source>
        <dbReference type="Proteomes" id="UP000642819"/>
    </source>
</evidence>
<comment type="caution">
    <text evidence="2">The sequence shown here is derived from an EMBL/GenBank/DDBJ whole genome shotgun (WGS) entry which is preliminary data.</text>
</comment>
<feature type="transmembrane region" description="Helical" evidence="1">
    <location>
        <begin position="236"/>
        <end position="259"/>
    </location>
</feature>
<dbReference type="Proteomes" id="UP000642819">
    <property type="component" value="Unassembled WGS sequence"/>
</dbReference>
<evidence type="ECO:0000313" key="2">
    <source>
        <dbReference type="EMBL" id="GHD06398.1"/>
    </source>
</evidence>
<evidence type="ECO:0000256" key="1">
    <source>
        <dbReference type="SAM" id="Phobius"/>
    </source>
</evidence>
<feature type="transmembrane region" description="Helical" evidence="1">
    <location>
        <begin position="187"/>
        <end position="205"/>
    </location>
</feature>
<gene>
    <name evidence="2" type="ORF">GCM10008096_16350</name>
</gene>
<keyword evidence="1" id="KW-0812">Transmembrane</keyword>
<sequence>MRLPTKISNRPRSASLEEQFAPNVDRKWAGDLLLEMRMQGVDGARIGSVLAEVDSHCAESGESAQSAFGDPAVYAASLDLPSNTHMTRDMLRAVFPVMVQLVGMLLILWSFTDWRRGEPFELTAGSVLLAAVLVGEIALLALCAQRVVRFVVKRPVWSVVVFMVHTGILAVPAVLWTTSVAEFQPMWGLGVGTAAMAAGIGWEFIARAGTQTPDDPIESPFDDGGSSREPGGRGKALKVLLTFQTPIVTALFLVITWWFTR</sequence>
<dbReference type="RefSeq" id="WP_189349657.1">
    <property type="nucleotide sequence ID" value="NZ_BMXK01000006.1"/>
</dbReference>
<dbReference type="EMBL" id="BMXK01000006">
    <property type="protein sequence ID" value="GHD06398.1"/>
    <property type="molecule type" value="Genomic_DNA"/>
</dbReference>
<proteinExistence type="predicted"/>
<reference evidence="3" key="1">
    <citation type="journal article" date="2019" name="Int. J. Syst. Evol. Microbiol.">
        <title>The Global Catalogue of Microorganisms (GCM) 10K type strain sequencing project: providing services to taxonomists for standard genome sequencing and annotation.</title>
        <authorList>
            <consortium name="The Broad Institute Genomics Platform"/>
            <consortium name="The Broad Institute Genome Sequencing Center for Infectious Disease"/>
            <person name="Wu L."/>
            <person name="Ma J."/>
        </authorList>
    </citation>
    <scope>NUCLEOTIDE SEQUENCE [LARGE SCALE GENOMIC DNA]</scope>
    <source>
        <strain evidence="3">KCTC 19466</strain>
    </source>
</reference>
<keyword evidence="3" id="KW-1185">Reference proteome</keyword>